<evidence type="ECO:0000313" key="3">
    <source>
        <dbReference type="Proteomes" id="UP000265926"/>
    </source>
</evidence>
<keyword evidence="1" id="KW-0472">Membrane</keyword>
<protein>
    <submittedName>
        <fullName evidence="2">Uncharacterized protein</fullName>
    </submittedName>
</protein>
<feature type="transmembrane region" description="Helical" evidence="1">
    <location>
        <begin position="94"/>
        <end position="111"/>
    </location>
</feature>
<comment type="caution">
    <text evidence="2">The sequence shown here is derived from an EMBL/GenBank/DDBJ whole genome shotgun (WGS) entry which is preliminary data.</text>
</comment>
<keyword evidence="1" id="KW-1133">Transmembrane helix</keyword>
<feature type="transmembrane region" description="Helical" evidence="1">
    <location>
        <begin position="64"/>
        <end position="88"/>
    </location>
</feature>
<keyword evidence="1" id="KW-0812">Transmembrane</keyword>
<dbReference type="EMBL" id="QWGR01000002">
    <property type="protein sequence ID" value="RIJ49690.1"/>
    <property type="molecule type" value="Genomic_DNA"/>
</dbReference>
<accession>A0A399SZU8</accession>
<dbReference type="Proteomes" id="UP000265926">
    <property type="component" value="Unassembled WGS sequence"/>
</dbReference>
<proteinExistence type="predicted"/>
<name>A0A399SZU8_9BACT</name>
<organism evidence="2 3">
    <name type="scientific">Maribellus luteus</name>
    <dbReference type="NCBI Taxonomy" id="2305463"/>
    <lineage>
        <taxon>Bacteria</taxon>
        <taxon>Pseudomonadati</taxon>
        <taxon>Bacteroidota</taxon>
        <taxon>Bacteroidia</taxon>
        <taxon>Marinilabiliales</taxon>
        <taxon>Prolixibacteraceae</taxon>
        <taxon>Maribellus</taxon>
    </lineage>
</organism>
<sequence>MKSFITKLTALTLAIALIGWLVFSLFLPEYYLPVFPFLLGFFFVVTLAIHAYQLKIAKKDIGKFARSNMLITFFKLMTYSVLAVIYIALDRENAIQFVVGLMFLYLVYSFFEVKEVSKINRLTRK</sequence>
<keyword evidence="3" id="KW-1185">Reference proteome</keyword>
<dbReference type="OrthoDB" id="1122730at2"/>
<reference evidence="2 3" key="1">
    <citation type="submission" date="2018-08" db="EMBL/GenBank/DDBJ databases">
        <title>Pallidiluteibacterium maritimus gen. nov., sp. nov., isolated from coastal sediment.</title>
        <authorList>
            <person name="Zhou L.Y."/>
        </authorList>
    </citation>
    <scope>NUCLEOTIDE SEQUENCE [LARGE SCALE GENOMIC DNA]</scope>
    <source>
        <strain evidence="2 3">XSD2</strain>
    </source>
</reference>
<gene>
    <name evidence="2" type="ORF">D1614_02815</name>
</gene>
<evidence type="ECO:0000256" key="1">
    <source>
        <dbReference type="SAM" id="Phobius"/>
    </source>
</evidence>
<feature type="transmembrane region" description="Helical" evidence="1">
    <location>
        <begin position="34"/>
        <end position="52"/>
    </location>
</feature>
<dbReference type="AlphaFoldDB" id="A0A399SZU8"/>
<evidence type="ECO:0000313" key="2">
    <source>
        <dbReference type="EMBL" id="RIJ49690.1"/>
    </source>
</evidence>
<dbReference type="RefSeq" id="WP_147383983.1">
    <property type="nucleotide sequence ID" value="NZ_QWGR01000002.1"/>
</dbReference>